<feature type="domain" description="OmpA-like" evidence="6">
    <location>
        <begin position="122"/>
        <end position="239"/>
    </location>
</feature>
<keyword evidence="2 4" id="KW-0472">Membrane</keyword>
<keyword evidence="5" id="KW-0812">Transmembrane</keyword>
<protein>
    <submittedName>
        <fullName evidence="7">Glycine zipper 2TM domain-containing protein</fullName>
    </submittedName>
</protein>
<evidence type="ECO:0000256" key="5">
    <source>
        <dbReference type="SAM" id="Phobius"/>
    </source>
</evidence>
<dbReference type="AlphaFoldDB" id="A0A510PN27"/>
<dbReference type="PANTHER" id="PTHR30329">
    <property type="entry name" value="STATOR ELEMENT OF FLAGELLAR MOTOR COMPLEX"/>
    <property type="match status" value="1"/>
</dbReference>
<sequence length="246" mass="27840">MLKRVASISKRGGLIVGILAKWGGLIVGILAKWGGLIVGILLVPSTIYLLKLNYDISNQILKYQPTSVNPPFTDKEVEALIANIKVLIAQIKIDMKTGDENRTLELIFKLILQLARLLVISQQDNQLQPDFTVHFEFNEAQVTPAGRVKIGRAIQFADQNKSKMVFIYCYADRVGKESFNFSLSEKRCNAVIDILVDEKISRDRIKPCPLGEYKHHSHTDDEIREPENRLAEIEITNEQKDCPKPK</sequence>
<dbReference type="PROSITE" id="PS51123">
    <property type="entry name" value="OMPA_2"/>
    <property type="match status" value="1"/>
</dbReference>
<comment type="subcellular location">
    <subcellularLocation>
        <location evidence="1">Cell outer membrane</location>
    </subcellularLocation>
</comment>
<dbReference type="InterPro" id="IPR006664">
    <property type="entry name" value="OMP_bac"/>
</dbReference>
<dbReference type="GO" id="GO:0009279">
    <property type="term" value="C:cell outer membrane"/>
    <property type="evidence" value="ECO:0007669"/>
    <property type="project" value="UniProtKB-SubCell"/>
</dbReference>
<evidence type="ECO:0000259" key="6">
    <source>
        <dbReference type="PROSITE" id="PS51123"/>
    </source>
</evidence>
<dbReference type="Proteomes" id="UP000321223">
    <property type="component" value="Unassembled WGS sequence"/>
</dbReference>
<feature type="transmembrane region" description="Helical" evidence="5">
    <location>
        <begin position="36"/>
        <end position="54"/>
    </location>
</feature>
<feature type="transmembrane region" description="Helical" evidence="5">
    <location>
        <begin position="12"/>
        <end position="30"/>
    </location>
</feature>
<evidence type="ECO:0000313" key="7">
    <source>
        <dbReference type="EMBL" id="GCA95099.1"/>
    </source>
</evidence>
<comment type="caution">
    <text evidence="7">The sequence shown here is derived from an EMBL/GenBank/DDBJ whole genome shotgun (WGS) entry which is preliminary data.</text>
</comment>
<dbReference type="Gene3D" id="3.30.1330.60">
    <property type="entry name" value="OmpA-like domain"/>
    <property type="match status" value="1"/>
</dbReference>
<evidence type="ECO:0000256" key="3">
    <source>
        <dbReference type="ARBA" id="ARBA00023237"/>
    </source>
</evidence>
<dbReference type="SUPFAM" id="SSF103088">
    <property type="entry name" value="OmpA-like"/>
    <property type="match status" value="1"/>
</dbReference>
<evidence type="ECO:0000256" key="2">
    <source>
        <dbReference type="ARBA" id="ARBA00023136"/>
    </source>
</evidence>
<dbReference type="PRINTS" id="PR01021">
    <property type="entry name" value="OMPADOMAIN"/>
</dbReference>
<dbReference type="InterPro" id="IPR006665">
    <property type="entry name" value="OmpA-like"/>
</dbReference>
<organism evidence="7 8">
    <name type="scientific">Microcystis aeruginosa 11-30S32</name>
    <dbReference type="NCBI Taxonomy" id="2358142"/>
    <lineage>
        <taxon>Bacteria</taxon>
        <taxon>Bacillati</taxon>
        <taxon>Cyanobacteriota</taxon>
        <taxon>Cyanophyceae</taxon>
        <taxon>Oscillatoriophycideae</taxon>
        <taxon>Chroococcales</taxon>
        <taxon>Microcystaceae</taxon>
        <taxon>Microcystis</taxon>
    </lineage>
</organism>
<accession>A0A510PN27</accession>
<dbReference type="Pfam" id="PF00691">
    <property type="entry name" value="OmpA"/>
    <property type="match status" value="1"/>
</dbReference>
<evidence type="ECO:0000256" key="1">
    <source>
        <dbReference type="ARBA" id="ARBA00004442"/>
    </source>
</evidence>
<proteinExistence type="predicted"/>
<dbReference type="PANTHER" id="PTHR30329:SF21">
    <property type="entry name" value="LIPOPROTEIN YIAD-RELATED"/>
    <property type="match status" value="1"/>
</dbReference>
<gene>
    <name evidence="7" type="ORF">MAE30S32_37510</name>
</gene>
<keyword evidence="5" id="KW-1133">Transmembrane helix</keyword>
<evidence type="ECO:0000256" key="4">
    <source>
        <dbReference type="PROSITE-ProRule" id="PRU00473"/>
    </source>
</evidence>
<dbReference type="InterPro" id="IPR050330">
    <property type="entry name" value="Bact_OuterMem_StrucFunc"/>
</dbReference>
<keyword evidence="3" id="KW-0998">Cell outer membrane</keyword>
<reference evidence="7 8" key="1">
    <citation type="journal article" date="2019" name="Appl. Environ. Microbiol.">
        <title>Co-occurrence of broad and narrow host-range viruses infecting the toxic bloom-forming cyanobacterium Microcystis aeruginosa.</title>
        <authorList>
            <person name="Morimoto D."/>
            <person name="Tominaga K."/>
            <person name="Nishimura Y."/>
            <person name="Yoshida N."/>
            <person name="Kimura S."/>
            <person name="Sako Y."/>
            <person name="Yoshida T."/>
        </authorList>
    </citation>
    <scope>NUCLEOTIDE SEQUENCE [LARGE SCALE GENOMIC DNA]</scope>
    <source>
        <strain evidence="7 8">11-30S32</strain>
    </source>
</reference>
<dbReference type="CDD" id="cd07185">
    <property type="entry name" value="OmpA_C-like"/>
    <property type="match status" value="1"/>
</dbReference>
<dbReference type="EMBL" id="BHVU01000301">
    <property type="protein sequence ID" value="GCA95099.1"/>
    <property type="molecule type" value="Genomic_DNA"/>
</dbReference>
<evidence type="ECO:0000313" key="8">
    <source>
        <dbReference type="Proteomes" id="UP000321223"/>
    </source>
</evidence>
<dbReference type="InterPro" id="IPR036737">
    <property type="entry name" value="OmpA-like_sf"/>
</dbReference>
<name>A0A510PN27_MICAE</name>